<dbReference type="Pfam" id="PF07963">
    <property type="entry name" value="N_methyl"/>
    <property type="match status" value="1"/>
</dbReference>
<proteinExistence type="predicted"/>
<dbReference type="EMBL" id="UINC01076223">
    <property type="protein sequence ID" value="SVC15187.1"/>
    <property type="molecule type" value="Genomic_DNA"/>
</dbReference>
<dbReference type="PANTHER" id="PTHR30093:SF2">
    <property type="entry name" value="TYPE II SECRETION SYSTEM PROTEIN H"/>
    <property type="match status" value="1"/>
</dbReference>
<accession>A0A382JW54</accession>
<reference evidence="2" key="1">
    <citation type="submission" date="2018-05" db="EMBL/GenBank/DDBJ databases">
        <authorList>
            <person name="Lanie J.A."/>
            <person name="Ng W.-L."/>
            <person name="Kazmierczak K.M."/>
            <person name="Andrzejewski T.M."/>
            <person name="Davidsen T.M."/>
            <person name="Wayne K.J."/>
            <person name="Tettelin H."/>
            <person name="Glass J.I."/>
            <person name="Rusch D."/>
            <person name="Podicherti R."/>
            <person name="Tsui H.-C.T."/>
            <person name="Winkler M.E."/>
        </authorList>
    </citation>
    <scope>NUCLEOTIDE SEQUENCE</scope>
</reference>
<dbReference type="InterPro" id="IPR011453">
    <property type="entry name" value="DUF1559"/>
</dbReference>
<organism evidence="2">
    <name type="scientific">marine metagenome</name>
    <dbReference type="NCBI Taxonomy" id="408172"/>
    <lineage>
        <taxon>unclassified sequences</taxon>
        <taxon>metagenomes</taxon>
        <taxon>ecological metagenomes</taxon>
    </lineage>
</organism>
<dbReference type="Pfam" id="PF07596">
    <property type="entry name" value="SBP_bac_10"/>
    <property type="match status" value="1"/>
</dbReference>
<name>A0A382JW54_9ZZZZ</name>
<dbReference type="PANTHER" id="PTHR30093">
    <property type="entry name" value="GENERAL SECRETION PATHWAY PROTEIN G"/>
    <property type="match status" value="1"/>
</dbReference>
<sequence length="246" mass="27738">MKTKPSRAFTLIELLVVIAIIAILASLLLPALGKAKEKGRAARCLSNQRQIGLAVMMYCQDFDDYLPYGYAYTWPGQKDLYWWQDLCRPYIDSEEIYTCPSMDPHTEYTYRRPRGLPNPLIRDYIANAQGGAYPSSGKNKWVGANGPFINNWDNPSRHLADVDDVSGTIAIFDGFRSFEIWRLEQVDAWHNAGFGPAFVNSAPEPKIPTGHVHKRHNNGFNAIFTDGHANLIKDSILGMWTNRSGD</sequence>
<gene>
    <name evidence="2" type="ORF">METZ01_LOCUS268041</name>
</gene>
<dbReference type="SUPFAM" id="SSF54523">
    <property type="entry name" value="Pili subunits"/>
    <property type="match status" value="1"/>
</dbReference>
<dbReference type="Gene3D" id="3.30.700.10">
    <property type="entry name" value="Glycoprotein, Type 4 Pilin"/>
    <property type="match status" value="1"/>
</dbReference>
<dbReference type="AlphaFoldDB" id="A0A382JW54"/>
<evidence type="ECO:0000259" key="1">
    <source>
        <dbReference type="Pfam" id="PF07596"/>
    </source>
</evidence>
<dbReference type="InterPro" id="IPR012902">
    <property type="entry name" value="N_methyl_site"/>
</dbReference>
<dbReference type="InterPro" id="IPR045584">
    <property type="entry name" value="Pilin-like"/>
</dbReference>
<protein>
    <recommendedName>
        <fullName evidence="1">DUF1559 domain-containing protein</fullName>
    </recommendedName>
</protein>
<evidence type="ECO:0000313" key="2">
    <source>
        <dbReference type="EMBL" id="SVC15187.1"/>
    </source>
</evidence>
<dbReference type="NCBIfam" id="TIGR02532">
    <property type="entry name" value="IV_pilin_GFxxxE"/>
    <property type="match status" value="1"/>
</dbReference>
<feature type="domain" description="DUF1559" evidence="1">
    <location>
        <begin position="34"/>
        <end position="97"/>
    </location>
</feature>